<keyword evidence="2" id="KW-0812">Transmembrane</keyword>
<sequence>MTTTSPSRNVATTRAADDTCGFRPFPITTLRFPVEEALPLRCFDPRMTCGTSGTYKGCFSTIPTTCRETSTLATSCEPEELCCGTGTYSVCWTWLSMEEYRTFSLFMCSTASGIGTLMPDSTMAKPSSRKDPLTITDLPRTNTDATATASPAGTYATTTGAPAVTKTGPSVPGPTSQTPEGGGEASIGAVVGSIIGALALMGLLLGAAVFMWIRSGKKDKRKREAAESETISPVTGPDGIIVVPYRSYTSVSAPPSYDGRLSGGTEEAKSTPPRRPARSPERKMNVTEGGWI</sequence>
<proteinExistence type="predicted"/>
<reference evidence="3" key="1">
    <citation type="submission" date="2021-06" db="EMBL/GenBank/DDBJ databases">
        <title>Comparative genomics, transcriptomics and evolutionary studies reveal genomic signatures of adaptation to plant cell wall in hemibiotrophic fungi.</title>
        <authorList>
            <consortium name="DOE Joint Genome Institute"/>
            <person name="Baroncelli R."/>
            <person name="Diaz J.F."/>
            <person name="Benocci T."/>
            <person name="Peng M."/>
            <person name="Battaglia E."/>
            <person name="Haridas S."/>
            <person name="Andreopoulos W."/>
            <person name="Labutti K."/>
            <person name="Pangilinan J."/>
            <person name="Floch G.L."/>
            <person name="Makela M.R."/>
            <person name="Henrissat B."/>
            <person name="Grigoriev I.V."/>
            <person name="Crouch J.A."/>
            <person name="De Vries R.P."/>
            <person name="Sukno S.A."/>
            <person name="Thon M.R."/>
        </authorList>
    </citation>
    <scope>NUCLEOTIDE SEQUENCE</scope>
    <source>
        <strain evidence="3">MAFF235873</strain>
    </source>
</reference>
<protein>
    <submittedName>
        <fullName evidence="3">Uncharacterized protein</fullName>
    </submittedName>
</protein>
<evidence type="ECO:0000313" key="3">
    <source>
        <dbReference type="EMBL" id="KAK2023018.1"/>
    </source>
</evidence>
<keyword evidence="2" id="KW-0472">Membrane</keyword>
<feature type="region of interest" description="Disordered" evidence="1">
    <location>
        <begin position="120"/>
        <end position="183"/>
    </location>
</feature>
<keyword evidence="2" id="KW-1133">Transmembrane helix</keyword>
<feature type="compositionally biased region" description="Low complexity" evidence="1">
    <location>
        <begin position="145"/>
        <end position="165"/>
    </location>
</feature>
<keyword evidence="4" id="KW-1185">Reference proteome</keyword>
<gene>
    <name evidence="3" type="ORF">LX32DRAFT_676879</name>
</gene>
<evidence type="ECO:0000256" key="1">
    <source>
        <dbReference type="SAM" id="MobiDB-lite"/>
    </source>
</evidence>
<organism evidence="3 4">
    <name type="scientific">Colletotrichum zoysiae</name>
    <dbReference type="NCBI Taxonomy" id="1216348"/>
    <lineage>
        <taxon>Eukaryota</taxon>
        <taxon>Fungi</taxon>
        <taxon>Dikarya</taxon>
        <taxon>Ascomycota</taxon>
        <taxon>Pezizomycotina</taxon>
        <taxon>Sordariomycetes</taxon>
        <taxon>Hypocreomycetidae</taxon>
        <taxon>Glomerellales</taxon>
        <taxon>Glomerellaceae</taxon>
        <taxon>Colletotrichum</taxon>
        <taxon>Colletotrichum graminicola species complex</taxon>
    </lineage>
</organism>
<evidence type="ECO:0000313" key="4">
    <source>
        <dbReference type="Proteomes" id="UP001232148"/>
    </source>
</evidence>
<dbReference type="AlphaFoldDB" id="A0AAD9H6H2"/>
<feature type="region of interest" description="Disordered" evidence="1">
    <location>
        <begin position="251"/>
        <end position="292"/>
    </location>
</feature>
<feature type="transmembrane region" description="Helical" evidence="2">
    <location>
        <begin position="187"/>
        <end position="213"/>
    </location>
</feature>
<dbReference type="EMBL" id="MU843016">
    <property type="protein sequence ID" value="KAK2023018.1"/>
    <property type="molecule type" value="Genomic_DNA"/>
</dbReference>
<name>A0AAD9H6H2_9PEZI</name>
<comment type="caution">
    <text evidence="3">The sequence shown here is derived from an EMBL/GenBank/DDBJ whole genome shotgun (WGS) entry which is preliminary data.</text>
</comment>
<evidence type="ECO:0000256" key="2">
    <source>
        <dbReference type="SAM" id="Phobius"/>
    </source>
</evidence>
<accession>A0AAD9H6H2</accession>
<dbReference type="Proteomes" id="UP001232148">
    <property type="component" value="Unassembled WGS sequence"/>
</dbReference>